<dbReference type="HOGENOM" id="CLU_049706_0_0_10"/>
<dbReference type="EMBL" id="CP009621">
    <property type="protein sequence ID" value="AKD03181.1"/>
    <property type="molecule type" value="Genomic_DNA"/>
</dbReference>
<name>A0A0E3UX08_9BACT</name>
<dbReference type="AlphaFoldDB" id="A0A0E3UX08"/>
<dbReference type="SUPFAM" id="SSF53474">
    <property type="entry name" value="alpha/beta-Hydrolases"/>
    <property type="match status" value="1"/>
</dbReference>
<keyword evidence="2" id="KW-1185">Reference proteome</keyword>
<dbReference type="STRING" id="400092.PKOR_08630"/>
<accession>A0A0E3UX08</accession>
<organism evidence="1 2">
    <name type="scientific">Pontibacter korlensis</name>
    <dbReference type="NCBI Taxonomy" id="400092"/>
    <lineage>
        <taxon>Bacteria</taxon>
        <taxon>Pseudomonadati</taxon>
        <taxon>Bacteroidota</taxon>
        <taxon>Cytophagia</taxon>
        <taxon>Cytophagales</taxon>
        <taxon>Hymenobacteraceae</taxon>
        <taxon>Pontibacter</taxon>
    </lineage>
</organism>
<dbReference type="Proteomes" id="UP000033109">
    <property type="component" value="Chromosome"/>
</dbReference>
<sequence>MLLFVHIASAQKIERFYNVAATDTADNYTLVVKPTSGAPKGWVLLFPGFGEKPEDVLKETDLVARAAQAGYLVAIPYVDGNTALHISEAKIQPILRLVDNTSKKYKLKGKPLAVGGFSMGGTTAVKLTEYMLAVPTAVQEARVSALFAVDPLLDFERFERSTLKAVQRANSAMPRRMLQMLQTMLRNDFGTTAVQTPEKFYTISPYAYADTANTAIKPLKQLPVLFYTEPDIDNQFNSNRRDLYDLNTADCTAMIADLQSMGNQQVQLVITTAKGLRADGTINPHSWSILNVDQTINWLHRFMK</sequence>
<evidence type="ECO:0008006" key="3">
    <source>
        <dbReference type="Google" id="ProtNLM"/>
    </source>
</evidence>
<dbReference type="PATRIC" id="fig|400092.3.peg.1897"/>
<evidence type="ECO:0000313" key="1">
    <source>
        <dbReference type="EMBL" id="AKD03181.1"/>
    </source>
</evidence>
<dbReference type="InterPro" id="IPR029058">
    <property type="entry name" value="AB_hydrolase_fold"/>
</dbReference>
<dbReference type="KEGG" id="pko:PKOR_08630"/>
<dbReference type="Gene3D" id="3.40.50.1820">
    <property type="entry name" value="alpha/beta hydrolase"/>
    <property type="match status" value="1"/>
</dbReference>
<evidence type="ECO:0000313" key="2">
    <source>
        <dbReference type="Proteomes" id="UP000033109"/>
    </source>
</evidence>
<gene>
    <name evidence="1" type="ORF">PKOR_08630</name>
</gene>
<protein>
    <recommendedName>
        <fullName evidence="3">Alpha/beta hydrolase</fullName>
    </recommendedName>
</protein>
<reference evidence="1 2" key="1">
    <citation type="journal article" date="2015" name="Sci. Rep.">
        <title>Unraveling adaptation of Pontibacter korlensis to radiation and infertility in desert through complete genome and comparative transcriptomic analysis.</title>
        <authorList>
            <person name="Dai J."/>
            <person name="Dai W."/>
            <person name="Qiu C."/>
            <person name="Yang Z."/>
            <person name="Zhang Y."/>
            <person name="Zhou M."/>
            <person name="Zhang L."/>
            <person name="Fang C."/>
            <person name="Gao Q."/>
            <person name="Yang Q."/>
            <person name="Li X."/>
            <person name="Wang Z."/>
            <person name="Wang Z."/>
            <person name="Jia Z."/>
            <person name="Chen X."/>
        </authorList>
    </citation>
    <scope>NUCLEOTIDE SEQUENCE [LARGE SCALE GENOMIC DNA]</scope>
    <source>
        <strain evidence="1 2">X14-1T</strain>
    </source>
</reference>
<proteinExistence type="predicted"/>